<dbReference type="Proteomes" id="UP000053789">
    <property type="component" value="Unassembled WGS sequence"/>
</dbReference>
<evidence type="ECO:0000256" key="2">
    <source>
        <dbReference type="SAM" id="SignalP"/>
    </source>
</evidence>
<evidence type="ECO:0000313" key="4">
    <source>
        <dbReference type="Proteomes" id="UP000053789"/>
    </source>
</evidence>
<organism evidence="3 4">
    <name type="scientific">Cladophialophora bantiana (strain ATCC 10958 / CBS 173.52 / CDC B-1940 / NIH 8579)</name>
    <name type="common">Xylohypha bantiana</name>
    <dbReference type="NCBI Taxonomy" id="1442370"/>
    <lineage>
        <taxon>Eukaryota</taxon>
        <taxon>Fungi</taxon>
        <taxon>Dikarya</taxon>
        <taxon>Ascomycota</taxon>
        <taxon>Pezizomycotina</taxon>
        <taxon>Eurotiomycetes</taxon>
        <taxon>Chaetothyriomycetidae</taxon>
        <taxon>Chaetothyriales</taxon>
        <taxon>Herpotrichiellaceae</taxon>
        <taxon>Cladophialophora</taxon>
    </lineage>
</organism>
<evidence type="ECO:0000313" key="3">
    <source>
        <dbReference type="EMBL" id="KIW89604.1"/>
    </source>
</evidence>
<evidence type="ECO:0008006" key="5">
    <source>
        <dbReference type="Google" id="ProtNLM"/>
    </source>
</evidence>
<keyword evidence="2" id="KW-0732">Signal</keyword>
<accession>A0A0D2HYF2</accession>
<dbReference type="RefSeq" id="XP_016616273.1">
    <property type="nucleotide sequence ID" value="XM_016767481.1"/>
</dbReference>
<feature type="signal peptide" evidence="2">
    <location>
        <begin position="1"/>
        <end position="22"/>
    </location>
</feature>
<feature type="chain" id="PRO_5002244050" description="Apple domain-containing protein" evidence="2">
    <location>
        <begin position="23"/>
        <end position="401"/>
    </location>
</feature>
<name>A0A0D2HYF2_CLAB1</name>
<keyword evidence="4" id="KW-1185">Reference proteome</keyword>
<reference evidence="3" key="1">
    <citation type="submission" date="2015-01" db="EMBL/GenBank/DDBJ databases">
        <title>The Genome Sequence of Cladophialophora bantiana CBS 173.52.</title>
        <authorList>
            <consortium name="The Broad Institute Genomics Platform"/>
            <person name="Cuomo C."/>
            <person name="de Hoog S."/>
            <person name="Gorbushina A."/>
            <person name="Stielow B."/>
            <person name="Teixiera M."/>
            <person name="Abouelleil A."/>
            <person name="Chapman S.B."/>
            <person name="Priest M."/>
            <person name="Young S.K."/>
            <person name="Wortman J."/>
            <person name="Nusbaum C."/>
            <person name="Birren B."/>
        </authorList>
    </citation>
    <scope>NUCLEOTIDE SEQUENCE [LARGE SCALE GENOMIC DNA]</scope>
    <source>
        <strain evidence="3">CBS 173.52</strain>
    </source>
</reference>
<dbReference type="VEuPathDB" id="FungiDB:Z519_09760"/>
<dbReference type="HOGENOM" id="CLU_686966_0_0_1"/>
<dbReference type="GeneID" id="27702688"/>
<dbReference type="EMBL" id="KN846995">
    <property type="protein sequence ID" value="KIW89604.1"/>
    <property type="molecule type" value="Genomic_DNA"/>
</dbReference>
<proteinExistence type="predicted"/>
<sequence>MLLLRQSFMVLATVLPFALTQGDSGVTVATLERTFTAFAISQPSSVVTTRVTKFLDITTLTTTLRSTTTSPLQYTVVIPYVYQTTVDVTSTYKATTDIITITSTRTQYDVTNSTSTSYTNVTANATTTLFTESVIAVSTPTGFVPVEESSGDENYSGTIKRRDTDSEGDVLFPRQAIAPPDTSYISLISIVTRLVPRTTSTIFVTVTKTSIVRPPRTVTQPTTSTVTRIVGVPDTPVNSTVVVTASTTKNVTNTITFQTETTVATVTNTQLNYTATRSTYLACASNNLLGPRIQDRSYISKVVDNTRSNIGTSTNATSSYECCTICQDVDGFCDFAYYDTKADVAGNNCLLFKANTPKKGAGSATCAHDQAGFYNTNNRTENRWVVMNGPCGQLVHGNPNK</sequence>
<dbReference type="AlphaFoldDB" id="A0A0D2HYF2"/>
<dbReference type="OrthoDB" id="4160611at2759"/>
<gene>
    <name evidence="3" type="ORF">Z519_09760</name>
</gene>
<protein>
    <recommendedName>
        <fullName evidence="5">Apple domain-containing protein</fullName>
    </recommendedName>
</protein>
<evidence type="ECO:0000256" key="1">
    <source>
        <dbReference type="SAM" id="MobiDB-lite"/>
    </source>
</evidence>
<feature type="region of interest" description="Disordered" evidence="1">
    <location>
        <begin position="145"/>
        <end position="166"/>
    </location>
</feature>